<evidence type="ECO:0000313" key="4">
    <source>
        <dbReference type="WBParaSite" id="TCLT_0000796101-mRNA-1"/>
    </source>
</evidence>
<feature type="region of interest" description="Disordered" evidence="1">
    <location>
        <begin position="1"/>
        <end position="24"/>
    </location>
</feature>
<protein>
    <submittedName>
        <fullName evidence="4">DCAF15_WD40 domain-containing protein</fullName>
    </submittedName>
</protein>
<dbReference type="EMBL" id="UYYF01004563">
    <property type="protein sequence ID" value="VDN05460.1"/>
    <property type="molecule type" value="Genomic_DNA"/>
</dbReference>
<dbReference type="OMA" id="ITYHYSV"/>
<evidence type="ECO:0000313" key="3">
    <source>
        <dbReference type="Proteomes" id="UP000276776"/>
    </source>
</evidence>
<organism evidence="4">
    <name type="scientific">Thelazia callipaeda</name>
    <name type="common">Oriental eyeworm</name>
    <name type="synonym">Parasitic nematode</name>
    <dbReference type="NCBI Taxonomy" id="103827"/>
    <lineage>
        <taxon>Eukaryota</taxon>
        <taxon>Metazoa</taxon>
        <taxon>Ecdysozoa</taxon>
        <taxon>Nematoda</taxon>
        <taxon>Chromadorea</taxon>
        <taxon>Rhabditida</taxon>
        <taxon>Spirurina</taxon>
        <taxon>Spiruromorpha</taxon>
        <taxon>Thelazioidea</taxon>
        <taxon>Thelaziidae</taxon>
        <taxon>Thelazia</taxon>
    </lineage>
</organism>
<dbReference type="AlphaFoldDB" id="A0A0N5D4Q5"/>
<name>A0A0N5D4Q5_THECL</name>
<proteinExistence type="predicted"/>
<dbReference type="WBParaSite" id="TCLT_0000796101-mRNA-1">
    <property type="protein sequence ID" value="TCLT_0000796101-mRNA-1"/>
    <property type="gene ID" value="TCLT_0000796101"/>
</dbReference>
<dbReference type="OrthoDB" id="5810035at2759"/>
<dbReference type="Proteomes" id="UP000276776">
    <property type="component" value="Unassembled WGS sequence"/>
</dbReference>
<reference evidence="4" key="1">
    <citation type="submission" date="2017-02" db="UniProtKB">
        <authorList>
            <consortium name="WormBaseParasite"/>
        </authorList>
    </citation>
    <scope>IDENTIFICATION</scope>
</reference>
<evidence type="ECO:0000313" key="2">
    <source>
        <dbReference type="EMBL" id="VDN05460.1"/>
    </source>
</evidence>
<feature type="compositionally biased region" description="Low complexity" evidence="1">
    <location>
        <begin position="1"/>
        <end position="16"/>
    </location>
</feature>
<reference evidence="2 3" key="2">
    <citation type="submission" date="2018-11" db="EMBL/GenBank/DDBJ databases">
        <authorList>
            <consortium name="Pathogen Informatics"/>
        </authorList>
    </citation>
    <scope>NUCLEOTIDE SEQUENCE [LARGE SCALE GENOMIC DNA]</scope>
</reference>
<sequence length="329" mass="37842">MIDGTSGSSNNNNNDNNLDKDGSICDNEGSSELIQCKPDKIFPLDNEKEEDLHYPITTYHYSVSNNARYVYVIGEESNETNSQLFVWDLHRGTSRRYTLINLPLAAQLKHLYEINSQDGMLLSRNLQCFFVHLIQFNHSKQLIEVHDVLYRQHINHSHFWSSARISSGQGIIFMSQHNISRNFFIAKVIPNAPVQSVFLTAQMAGLHFCGQPWVHGDFMYLFESTSSINFAEIKYLTGRLVRANLTTGELEMIHTKATGFIKDSLPSMKEDINLLLEDENANIPFSLREMEHTTIIRRVKHVERSGWLWIIAEFMDSFSTYNSINSHCE</sequence>
<gene>
    <name evidence="2" type="ORF">TCLT_LOCUS7950</name>
</gene>
<keyword evidence="3" id="KW-1185">Reference proteome</keyword>
<accession>A0A0N5D4Q5</accession>
<evidence type="ECO:0000256" key="1">
    <source>
        <dbReference type="SAM" id="MobiDB-lite"/>
    </source>
</evidence>